<dbReference type="NCBIfam" id="NF007031">
    <property type="entry name" value="PRK09496.1-2"/>
    <property type="match status" value="1"/>
</dbReference>
<comment type="caution">
    <text evidence="10">The sequence shown here is derived from an EMBL/GenBank/DDBJ whole genome shotgun (WGS) entry which is preliminary data.</text>
</comment>
<dbReference type="PANTHER" id="PTHR43833">
    <property type="entry name" value="POTASSIUM CHANNEL PROTEIN 2-RELATED-RELATED"/>
    <property type="match status" value="1"/>
</dbReference>
<reference evidence="9 12" key="2">
    <citation type="submission" date="2016-01" db="EMBL/GenBank/DDBJ databases">
        <authorList>
            <person name="Varghese N."/>
        </authorList>
    </citation>
    <scope>NUCLEOTIDE SEQUENCE [LARGE SCALE GENOMIC DNA]</scope>
    <source>
        <strain evidence="9 12">HL-91</strain>
    </source>
</reference>
<evidence type="ECO:0000313" key="9">
    <source>
        <dbReference type="EMBL" id="CUX81920.1"/>
    </source>
</evidence>
<dbReference type="InterPro" id="IPR036291">
    <property type="entry name" value="NAD(P)-bd_dom_sf"/>
</dbReference>
<sequence length="458" mass="49907">MKIIVCGAGQVGWQIARHLSGERNDVTIVDNNPVLVRRATETLDVQGVTGFASYPAVLEQAGVGDADMVIAATYSDEVNMVTCQVAHSVFGVTKKIARLRAQTYLDPKYADLFRREHLPIDVIISPEREVSLAAMKRVAYPSAFDVHEFFDGRALLLGLVLDDKCAVLNTPLRQLSELFPTLRVMVAGVRRAGHMFAPEPEDQLFAGDAVYLLLAADDVSRVFEVFGKEAPRQERVLVIGGGNVGLSVARMLESQPQRVRVKVIERDRARAEAAADALERSIVLHGDAMDSDLLEEARISNTDAVVLLTDDDRTNLLAAVRAKSMGARMAISLVNDPGMVSLADAMGVDAYINPRALTVSSILRHIRHGLVRSVYMLGDREAEVIEAKVLGTSQIAGRAVRDIAFPEGALLIGVQRAGKFMKPNSSMVLQEGDLVVIFALTEDVPKVDALLQVSFEHF</sequence>
<evidence type="ECO:0000256" key="5">
    <source>
        <dbReference type="ARBA" id="ARBA00023027"/>
    </source>
</evidence>
<dbReference type="RefSeq" id="WP_072246249.1">
    <property type="nucleotide sequence ID" value="NZ_FBYC01000004.1"/>
</dbReference>
<dbReference type="PROSITE" id="PS51201">
    <property type="entry name" value="RCK_N"/>
    <property type="match status" value="2"/>
</dbReference>
<name>A0A0N8K8W4_9RHOB</name>
<dbReference type="InterPro" id="IPR006036">
    <property type="entry name" value="K_uptake_TrkA"/>
</dbReference>
<keyword evidence="2" id="KW-0813">Transport</keyword>
<evidence type="ECO:0000256" key="1">
    <source>
        <dbReference type="ARBA" id="ARBA00017378"/>
    </source>
</evidence>
<organism evidence="10 11">
    <name type="scientific">Roseibaca calidilacus</name>
    <dbReference type="NCBI Taxonomy" id="1666912"/>
    <lineage>
        <taxon>Bacteria</taxon>
        <taxon>Pseudomonadati</taxon>
        <taxon>Pseudomonadota</taxon>
        <taxon>Alphaproteobacteria</taxon>
        <taxon>Rhodobacterales</taxon>
        <taxon>Paracoccaceae</taxon>
        <taxon>Roseinatronobacter</taxon>
    </lineage>
</organism>
<evidence type="ECO:0000259" key="7">
    <source>
        <dbReference type="PROSITE" id="PS51201"/>
    </source>
</evidence>
<feature type="domain" description="RCK C-terminal" evidence="8">
    <location>
        <begin position="372"/>
        <end position="453"/>
    </location>
</feature>
<evidence type="ECO:0000259" key="8">
    <source>
        <dbReference type="PROSITE" id="PS51202"/>
    </source>
</evidence>
<dbReference type="EMBL" id="FBYC01000004">
    <property type="protein sequence ID" value="CUX81920.1"/>
    <property type="molecule type" value="Genomic_DNA"/>
</dbReference>
<dbReference type="InterPro" id="IPR003148">
    <property type="entry name" value="RCK_N"/>
</dbReference>
<dbReference type="AlphaFoldDB" id="A0A0N8K8W4"/>
<dbReference type="InterPro" id="IPR050721">
    <property type="entry name" value="Trk_Ktr_HKT_K-transport"/>
</dbReference>
<evidence type="ECO:0000313" key="11">
    <source>
        <dbReference type="Proteomes" id="UP000050413"/>
    </source>
</evidence>
<reference evidence="10 11" key="1">
    <citation type="submission" date="2015-09" db="EMBL/GenBank/DDBJ databases">
        <title>Identification and resolution of microdiversity through metagenomic sequencing of parallel consortia.</title>
        <authorList>
            <person name="Nelson W.C."/>
            <person name="Romine M.F."/>
            <person name="Lindemann S.R."/>
        </authorList>
    </citation>
    <scope>NUCLEOTIDE SEQUENCE [LARGE SCALE GENOMIC DNA]</scope>
    <source>
        <strain evidence="10">HL-91</strain>
    </source>
</reference>
<dbReference type="GO" id="GO:0015079">
    <property type="term" value="F:potassium ion transmembrane transporter activity"/>
    <property type="evidence" value="ECO:0007669"/>
    <property type="project" value="InterPro"/>
</dbReference>
<dbReference type="NCBIfam" id="NF007039">
    <property type="entry name" value="PRK09496.3-2"/>
    <property type="match status" value="1"/>
</dbReference>
<dbReference type="PANTHER" id="PTHR43833:SF5">
    <property type="entry name" value="TRK SYSTEM POTASSIUM UPTAKE PROTEIN TRKA"/>
    <property type="match status" value="1"/>
</dbReference>
<evidence type="ECO:0000313" key="12">
    <source>
        <dbReference type="Proteomes" id="UP000182045"/>
    </source>
</evidence>
<dbReference type="OrthoDB" id="9775180at2"/>
<dbReference type="Gene3D" id="3.40.50.720">
    <property type="entry name" value="NAD(P)-binding Rossmann-like Domain"/>
    <property type="match status" value="2"/>
</dbReference>
<dbReference type="PRINTS" id="PR00335">
    <property type="entry name" value="KUPTAKETRKA"/>
</dbReference>
<dbReference type="InterPro" id="IPR036721">
    <property type="entry name" value="RCK_C_sf"/>
</dbReference>
<keyword evidence="4" id="KW-0630">Potassium</keyword>
<evidence type="ECO:0000256" key="6">
    <source>
        <dbReference type="ARBA" id="ARBA00023065"/>
    </source>
</evidence>
<dbReference type="Pfam" id="PF02080">
    <property type="entry name" value="TrkA_C"/>
    <property type="match status" value="2"/>
</dbReference>
<evidence type="ECO:0000256" key="4">
    <source>
        <dbReference type="ARBA" id="ARBA00022958"/>
    </source>
</evidence>
<dbReference type="GO" id="GO:0005886">
    <property type="term" value="C:plasma membrane"/>
    <property type="evidence" value="ECO:0007669"/>
    <property type="project" value="InterPro"/>
</dbReference>
<dbReference type="InterPro" id="IPR006037">
    <property type="entry name" value="RCK_C"/>
</dbReference>
<dbReference type="Proteomes" id="UP000050413">
    <property type="component" value="Unassembled WGS sequence"/>
</dbReference>
<dbReference type="SUPFAM" id="SSF51735">
    <property type="entry name" value="NAD(P)-binding Rossmann-fold domains"/>
    <property type="match status" value="2"/>
</dbReference>
<keyword evidence="6" id="KW-0406">Ion transport</keyword>
<dbReference type="PATRIC" id="fig|1666912.4.peg.1774"/>
<dbReference type="SUPFAM" id="SSF116726">
    <property type="entry name" value="TrkA C-terminal domain-like"/>
    <property type="match status" value="2"/>
</dbReference>
<dbReference type="NCBIfam" id="NF007032">
    <property type="entry name" value="PRK09496.1-4"/>
    <property type="match status" value="1"/>
</dbReference>
<keyword evidence="3" id="KW-0633">Potassium transport</keyword>
<proteinExistence type="predicted"/>
<dbReference type="Gene3D" id="3.30.70.1450">
    <property type="entry name" value="Regulator of K+ conductance, C-terminal domain"/>
    <property type="match status" value="2"/>
</dbReference>
<dbReference type="STRING" id="1666912.Ga0058931_2056"/>
<feature type="domain" description="RCK C-terminal" evidence="8">
    <location>
        <begin position="144"/>
        <end position="228"/>
    </location>
</feature>
<dbReference type="EMBL" id="LJSG01000002">
    <property type="protein sequence ID" value="KPP95665.1"/>
    <property type="molecule type" value="Genomic_DNA"/>
</dbReference>
<evidence type="ECO:0000313" key="10">
    <source>
        <dbReference type="EMBL" id="KPP95665.1"/>
    </source>
</evidence>
<keyword evidence="5" id="KW-0520">NAD</keyword>
<dbReference type="Proteomes" id="UP000182045">
    <property type="component" value="Unassembled WGS sequence"/>
</dbReference>
<keyword evidence="12" id="KW-1185">Reference proteome</keyword>
<protein>
    <recommendedName>
        <fullName evidence="1">Trk system potassium uptake protein TrkA</fullName>
    </recommendedName>
</protein>
<feature type="domain" description="RCK N-terminal" evidence="7">
    <location>
        <begin position="1"/>
        <end position="124"/>
    </location>
</feature>
<feature type="domain" description="RCK N-terminal" evidence="7">
    <location>
        <begin position="233"/>
        <end position="352"/>
    </location>
</feature>
<evidence type="ECO:0000256" key="3">
    <source>
        <dbReference type="ARBA" id="ARBA00022538"/>
    </source>
</evidence>
<gene>
    <name evidence="10" type="primary">trkA</name>
    <name evidence="9" type="ORF">Ga0058931_2056</name>
    <name evidence="10" type="ORF">HLUCCA05_03095</name>
</gene>
<dbReference type="Pfam" id="PF02254">
    <property type="entry name" value="TrkA_N"/>
    <property type="match status" value="2"/>
</dbReference>
<accession>A0A0N8K8W4</accession>
<dbReference type="PROSITE" id="PS51202">
    <property type="entry name" value="RCK_C"/>
    <property type="match status" value="2"/>
</dbReference>
<evidence type="ECO:0000256" key="2">
    <source>
        <dbReference type="ARBA" id="ARBA00022448"/>
    </source>
</evidence>